<dbReference type="InterPro" id="IPR029787">
    <property type="entry name" value="Nucleotide_cyclase"/>
</dbReference>
<feature type="domain" description="GGDEF" evidence="3">
    <location>
        <begin position="261"/>
        <end position="394"/>
    </location>
</feature>
<dbReference type="PANTHER" id="PTHR44757">
    <property type="entry name" value="DIGUANYLATE CYCLASE DGCP"/>
    <property type="match status" value="1"/>
</dbReference>
<dbReference type="CDD" id="cd01948">
    <property type="entry name" value="EAL"/>
    <property type="match status" value="1"/>
</dbReference>
<dbReference type="Gene3D" id="3.30.70.270">
    <property type="match status" value="1"/>
</dbReference>
<dbReference type="SUPFAM" id="SSF141868">
    <property type="entry name" value="EAL domain-like"/>
    <property type="match status" value="1"/>
</dbReference>
<accession>A0A5C4XN07</accession>
<keyword evidence="1" id="KW-0812">Transmembrane</keyword>
<keyword evidence="5" id="KW-1185">Reference proteome</keyword>
<evidence type="ECO:0000259" key="3">
    <source>
        <dbReference type="PROSITE" id="PS50887"/>
    </source>
</evidence>
<evidence type="ECO:0000313" key="4">
    <source>
        <dbReference type="EMBL" id="TNM64873.1"/>
    </source>
</evidence>
<organism evidence="4 5">
    <name type="scientific">Aliirhizobium smilacinae</name>
    <dbReference type="NCBI Taxonomy" id="1395944"/>
    <lineage>
        <taxon>Bacteria</taxon>
        <taxon>Pseudomonadati</taxon>
        <taxon>Pseudomonadota</taxon>
        <taxon>Alphaproteobacteria</taxon>
        <taxon>Hyphomicrobiales</taxon>
        <taxon>Rhizobiaceae</taxon>
        <taxon>Aliirhizobium</taxon>
    </lineage>
</organism>
<dbReference type="OrthoDB" id="8107802at2"/>
<proteinExistence type="predicted"/>
<feature type="transmembrane region" description="Helical" evidence="1">
    <location>
        <begin position="164"/>
        <end position="186"/>
    </location>
</feature>
<gene>
    <name evidence="4" type="ORF">FHP24_00775</name>
</gene>
<evidence type="ECO:0000313" key="5">
    <source>
        <dbReference type="Proteomes" id="UP000311605"/>
    </source>
</evidence>
<dbReference type="SMART" id="SM00267">
    <property type="entry name" value="GGDEF"/>
    <property type="match status" value="1"/>
</dbReference>
<dbReference type="PROSITE" id="PS50883">
    <property type="entry name" value="EAL"/>
    <property type="match status" value="1"/>
</dbReference>
<keyword evidence="1" id="KW-0472">Membrane</keyword>
<dbReference type="Pfam" id="PF00990">
    <property type="entry name" value="GGDEF"/>
    <property type="match status" value="1"/>
</dbReference>
<dbReference type="EMBL" id="VDMN01000001">
    <property type="protein sequence ID" value="TNM64873.1"/>
    <property type="molecule type" value="Genomic_DNA"/>
</dbReference>
<keyword evidence="1" id="KW-1133">Transmembrane helix</keyword>
<dbReference type="InterPro" id="IPR052155">
    <property type="entry name" value="Biofilm_reg_signaling"/>
</dbReference>
<feature type="transmembrane region" description="Helical" evidence="1">
    <location>
        <begin position="126"/>
        <end position="152"/>
    </location>
</feature>
<protein>
    <submittedName>
        <fullName evidence="4">EAL domain-containing protein</fullName>
    </submittedName>
</protein>
<dbReference type="CDD" id="cd01949">
    <property type="entry name" value="GGDEF"/>
    <property type="match status" value="1"/>
</dbReference>
<reference evidence="4 5" key="1">
    <citation type="submission" date="2019-06" db="EMBL/GenBank/DDBJ databases">
        <title>The draft genome of Rhizobium smilacinae PTYR-5.</title>
        <authorList>
            <person name="Liu L."/>
            <person name="Li L."/>
            <person name="Zhang X."/>
        </authorList>
    </citation>
    <scope>NUCLEOTIDE SEQUENCE [LARGE SCALE GENOMIC DNA]</scope>
    <source>
        <strain evidence="4 5">PTYR-5</strain>
    </source>
</reference>
<dbReference type="Proteomes" id="UP000311605">
    <property type="component" value="Unassembled WGS sequence"/>
</dbReference>
<dbReference type="NCBIfam" id="TIGR00254">
    <property type="entry name" value="GGDEF"/>
    <property type="match status" value="1"/>
</dbReference>
<dbReference type="PROSITE" id="PS50887">
    <property type="entry name" value="GGDEF"/>
    <property type="match status" value="1"/>
</dbReference>
<sequence length="661" mass="70149">MLQDSTSQMNAPRLELAVRRAQAAATLERLPTTLTVNAAVSFSALLMSSINRGITTFAVIWFGATLATIVGRFAVGTMVKRRRMDKLRPNLCLRLMTGGAFVSGIAWGALPFVLSDFDALGVDGGIYILMCGMATGAVLLGTGHAVTALAFAFPVHIAVVTTLLMSKAAGGQLLALNVLALTLVLYKSSMKGQAIVIGNIEAQVKATALAQSLSRANASILSANESLEVLANRDPLTSVANRAAFNVSLERGIENARAHDEQLALLILDLDRFKTINDTFGHSAGDELLLEASHRLREAVGERGFIARLGGDEFAVVIGGATAAAEARQLAARILDRGREPFVIRGRPVVSGVSVGFATWPEHAESAADLFVSADMALYRAKDEGRGQWREFDPSLKARADRQRRIEQDLAGAIASGALTVFFQPQVELAQNGVIGFETLVRWTHASLGAIAPPEIVAAAHTANLSEALTASIATGACRLLTTLPSLGLPEATVSVNVSPREFELYSVAETLDRITHAHGIDPALFEIEITEEAILDTLVAGEQLKHIERSGYKLAVDDFGAGHSSLAYLVTLKVDRLKLDRRFVAGIETSFQNQEIVGAMAGLGKALAMDIIAEGVETAEEAATLRGLGCPAAQGYFLGRPMPVDAIAGWLLTRVLTPAA</sequence>
<evidence type="ECO:0000256" key="1">
    <source>
        <dbReference type="SAM" id="Phobius"/>
    </source>
</evidence>
<dbReference type="Gene3D" id="3.20.20.450">
    <property type="entry name" value="EAL domain"/>
    <property type="match status" value="1"/>
</dbReference>
<dbReference type="SMART" id="SM00052">
    <property type="entry name" value="EAL"/>
    <property type="match status" value="1"/>
</dbReference>
<evidence type="ECO:0000259" key="2">
    <source>
        <dbReference type="PROSITE" id="PS50883"/>
    </source>
</evidence>
<dbReference type="AlphaFoldDB" id="A0A5C4XN07"/>
<dbReference type="SUPFAM" id="SSF55073">
    <property type="entry name" value="Nucleotide cyclase"/>
    <property type="match status" value="1"/>
</dbReference>
<dbReference type="InterPro" id="IPR001633">
    <property type="entry name" value="EAL_dom"/>
</dbReference>
<dbReference type="InterPro" id="IPR043128">
    <property type="entry name" value="Rev_trsase/Diguanyl_cyclase"/>
</dbReference>
<dbReference type="InterPro" id="IPR035919">
    <property type="entry name" value="EAL_sf"/>
</dbReference>
<feature type="transmembrane region" description="Helical" evidence="1">
    <location>
        <begin position="54"/>
        <end position="79"/>
    </location>
</feature>
<feature type="domain" description="EAL" evidence="2">
    <location>
        <begin position="403"/>
        <end position="656"/>
    </location>
</feature>
<dbReference type="InterPro" id="IPR000160">
    <property type="entry name" value="GGDEF_dom"/>
</dbReference>
<dbReference type="PANTHER" id="PTHR44757:SF2">
    <property type="entry name" value="BIOFILM ARCHITECTURE MAINTENANCE PROTEIN MBAA"/>
    <property type="match status" value="1"/>
</dbReference>
<comment type="caution">
    <text evidence="4">The sequence shown here is derived from an EMBL/GenBank/DDBJ whole genome shotgun (WGS) entry which is preliminary data.</text>
</comment>
<feature type="transmembrane region" description="Helical" evidence="1">
    <location>
        <begin position="91"/>
        <end position="114"/>
    </location>
</feature>
<dbReference type="FunFam" id="3.30.70.270:FF:000001">
    <property type="entry name" value="Diguanylate cyclase domain protein"/>
    <property type="match status" value="1"/>
</dbReference>
<name>A0A5C4XN07_9HYPH</name>
<dbReference type="GO" id="GO:0003824">
    <property type="term" value="F:catalytic activity"/>
    <property type="evidence" value="ECO:0007669"/>
    <property type="project" value="UniProtKB-ARBA"/>
</dbReference>
<dbReference type="Pfam" id="PF00563">
    <property type="entry name" value="EAL"/>
    <property type="match status" value="1"/>
</dbReference>